<evidence type="ECO:0000313" key="9">
    <source>
        <dbReference type="EMBL" id="MFC6715892.1"/>
    </source>
</evidence>
<keyword evidence="4 6" id="KW-1133">Transmembrane helix</keyword>
<name>A0ABW2AXM3_9MICO</name>
<dbReference type="PANTHER" id="PTHR12608:SF1">
    <property type="entry name" value="TRANSMEMBRANE PROTEIN 165"/>
    <property type="match status" value="1"/>
</dbReference>
<evidence type="ECO:0000256" key="3">
    <source>
        <dbReference type="ARBA" id="ARBA00022692"/>
    </source>
</evidence>
<feature type="transmembrane region" description="Helical" evidence="6">
    <location>
        <begin position="6"/>
        <end position="29"/>
    </location>
</feature>
<feature type="transmembrane region" description="Helical" evidence="6">
    <location>
        <begin position="36"/>
        <end position="61"/>
    </location>
</feature>
<dbReference type="Pfam" id="PF01169">
    <property type="entry name" value="GDT1"/>
    <property type="match status" value="2"/>
</dbReference>
<evidence type="ECO:0000256" key="6">
    <source>
        <dbReference type="RuleBase" id="RU365102"/>
    </source>
</evidence>
<comment type="subcellular location">
    <subcellularLocation>
        <location evidence="1 6">Membrane</location>
        <topology evidence="1 6">Multi-pass membrane protein</topology>
    </subcellularLocation>
</comment>
<gene>
    <name evidence="7" type="ORF">ACFQBT_00055</name>
    <name evidence="8" type="ORF">ACFQBT_00265</name>
    <name evidence="9" type="ORF">ACFQBT_19475</name>
    <name evidence="10" type="ORF">ACFQBT_19680</name>
</gene>
<organism evidence="9 11">
    <name type="scientific">Branchiibius cervicis</name>
    <dbReference type="NCBI Taxonomy" id="908252"/>
    <lineage>
        <taxon>Bacteria</taxon>
        <taxon>Bacillati</taxon>
        <taxon>Actinomycetota</taxon>
        <taxon>Actinomycetes</taxon>
        <taxon>Micrococcales</taxon>
        <taxon>Dermacoccaceae</taxon>
        <taxon>Branchiibius</taxon>
    </lineage>
</organism>
<dbReference type="EMBL" id="JBHSWJ010000002">
    <property type="protein sequence ID" value="MFC6712370.1"/>
    <property type="molecule type" value="Genomic_DNA"/>
</dbReference>
<dbReference type="RefSeq" id="WP_377819819.1">
    <property type="nucleotide sequence ID" value="NZ_JBHSWJ010000001.1"/>
</dbReference>
<keyword evidence="11" id="KW-1185">Reference proteome</keyword>
<accession>A0ABW2AXM3</accession>
<reference evidence="9" key="3">
    <citation type="submission" date="2024-09" db="EMBL/GenBank/DDBJ databases">
        <authorList>
            <person name="Sun Q."/>
            <person name="Mori K."/>
        </authorList>
    </citation>
    <scope>NUCLEOTIDE SEQUENCE</scope>
    <source>
        <strain evidence="9">NBRC 106593</strain>
    </source>
</reference>
<keyword evidence="5 6" id="KW-0472">Membrane</keyword>
<dbReference type="Proteomes" id="UP001596356">
    <property type="component" value="Unassembled WGS sequence"/>
</dbReference>
<proteinExistence type="inferred from homology"/>
<evidence type="ECO:0000256" key="2">
    <source>
        <dbReference type="ARBA" id="ARBA00009190"/>
    </source>
</evidence>
<feature type="transmembrane region" description="Helical" evidence="6">
    <location>
        <begin position="108"/>
        <end position="125"/>
    </location>
</feature>
<evidence type="ECO:0000313" key="7">
    <source>
        <dbReference type="EMBL" id="MFC6712330.1"/>
    </source>
</evidence>
<comment type="similarity">
    <text evidence="2 6">Belongs to the GDT1 family.</text>
</comment>
<dbReference type="EMBL" id="JBHSWJ010000003">
    <property type="protein sequence ID" value="MFC6715931.1"/>
    <property type="molecule type" value="Genomic_DNA"/>
</dbReference>
<evidence type="ECO:0000313" key="8">
    <source>
        <dbReference type="EMBL" id="MFC6712370.1"/>
    </source>
</evidence>
<reference evidence="11" key="2">
    <citation type="journal article" date="2019" name="Int. J. Syst. Evol. Microbiol.">
        <title>The Global Catalogue of Microorganisms (GCM) 10K type strain sequencing project: providing services to taxonomists for standard genome sequencing and annotation.</title>
        <authorList>
            <consortium name="The Broad Institute Genomics Platform"/>
            <consortium name="The Broad Institute Genome Sequencing Center for Infectious Disease"/>
            <person name="Wu L."/>
            <person name="Ma J."/>
        </authorList>
    </citation>
    <scope>NUCLEOTIDE SEQUENCE [LARGE SCALE GENOMIC DNA]</scope>
    <source>
        <strain evidence="11">NBRC 106593</strain>
    </source>
</reference>
<feature type="transmembrane region" description="Helical" evidence="6">
    <location>
        <begin position="182"/>
        <end position="207"/>
    </location>
</feature>
<comment type="caution">
    <text evidence="9">The sequence shown here is derived from an EMBL/GenBank/DDBJ whole genome shotgun (WGS) entry which is preliminary data.</text>
</comment>
<evidence type="ECO:0000256" key="1">
    <source>
        <dbReference type="ARBA" id="ARBA00004141"/>
    </source>
</evidence>
<evidence type="ECO:0000313" key="10">
    <source>
        <dbReference type="EMBL" id="MFC6715931.1"/>
    </source>
</evidence>
<evidence type="ECO:0000256" key="4">
    <source>
        <dbReference type="ARBA" id="ARBA00022989"/>
    </source>
</evidence>
<reference evidence="9" key="1">
    <citation type="journal article" date="2014" name="Int. J. Syst. Evol. Microbiol.">
        <title>Complete genome of a new Firmicutes species belonging to the dominant human colonic microbiota ('Ruminococcus bicirculans') reveals two chromosomes and a selective capacity to utilize plant glucans.</title>
        <authorList>
            <consortium name="NISC Comparative Sequencing Program"/>
            <person name="Wegmann U."/>
            <person name="Louis P."/>
            <person name="Goesmann A."/>
            <person name="Henrissat B."/>
            <person name="Duncan S.H."/>
            <person name="Flint H.J."/>
        </authorList>
    </citation>
    <scope>NUCLEOTIDE SEQUENCE</scope>
    <source>
        <strain evidence="9">NBRC 106593</strain>
    </source>
</reference>
<evidence type="ECO:0000313" key="11">
    <source>
        <dbReference type="Proteomes" id="UP001596356"/>
    </source>
</evidence>
<dbReference type="EMBL" id="JBHSWJ010000002">
    <property type="protein sequence ID" value="MFC6715892.1"/>
    <property type="molecule type" value="Genomic_DNA"/>
</dbReference>
<dbReference type="EMBL" id="JBHSWJ010000001">
    <property type="protein sequence ID" value="MFC6712330.1"/>
    <property type="molecule type" value="Genomic_DNA"/>
</dbReference>
<dbReference type="InterPro" id="IPR001727">
    <property type="entry name" value="GDT1-like"/>
</dbReference>
<keyword evidence="3 6" id="KW-0812">Transmembrane</keyword>
<sequence>MDIGLMVTVFVTIFLVELPDKTFIATLVLATRYRPILVWIGVCAAFLVQTVVAVAFGGLIGRLPEKPVHAVVMVLFAIAAVLLIRSAKDASAEEAETEEEFEQKTTRPASGFHAVTASFLILFLAEWGDLSQLATAGFVAKSGGGLGVALSVGVGAFLALAAVSGLAVLLGRKLLDHVPLSIIRLVGGLVCALFAVLLALGLFGVSLPSWLPI</sequence>
<feature type="transmembrane region" description="Helical" evidence="6">
    <location>
        <begin position="67"/>
        <end position="87"/>
    </location>
</feature>
<feature type="transmembrane region" description="Helical" evidence="6">
    <location>
        <begin position="145"/>
        <end position="170"/>
    </location>
</feature>
<evidence type="ECO:0000256" key="5">
    <source>
        <dbReference type="ARBA" id="ARBA00023136"/>
    </source>
</evidence>
<dbReference type="PANTHER" id="PTHR12608">
    <property type="entry name" value="TRANSMEMBRANE PROTEIN HTP-1 RELATED"/>
    <property type="match status" value="1"/>
</dbReference>
<protein>
    <recommendedName>
        <fullName evidence="6">GDT1 family protein</fullName>
    </recommendedName>
</protein>